<evidence type="ECO:0000313" key="3">
    <source>
        <dbReference type="Proteomes" id="UP000319103"/>
    </source>
</evidence>
<proteinExistence type="predicted"/>
<gene>
    <name evidence="2" type="ORF">E6W39_24460</name>
</gene>
<protein>
    <submittedName>
        <fullName evidence="2">Terminase small subunit</fullName>
    </submittedName>
</protein>
<reference evidence="2 3" key="1">
    <citation type="submission" date="2019-06" db="EMBL/GenBank/DDBJ databases">
        <title>Description of Kitasatospora acidophila sp. nov. isolated from pine grove soil, and reclassification of Streptomyces novaecaesareae to Kitasatospora novaeceasareae comb. nov.</title>
        <authorList>
            <person name="Kim M.J."/>
        </authorList>
    </citation>
    <scope>NUCLEOTIDE SEQUENCE [LARGE SCALE GENOMIC DNA]</scope>
    <source>
        <strain evidence="2 3">MMS16-CNU292</strain>
    </source>
</reference>
<comment type="caution">
    <text evidence="2">The sequence shown here is derived from an EMBL/GenBank/DDBJ whole genome shotgun (WGS) entry which is preliminary data.</text>
</comment>
<dbReference type="InterPro" id="IPR009061">
    <property type="entry name" value="DNA-bd_dom_put_sf"/>
</dbReference>
<accession>A0A540W708</accession>
<keyword evidence="3" id="KW-1185">Reference proteome</keyword>
<dbReference type="AlphaFoldDB" id="A0A540W708"/>
<dbReference type="SUPFAM" id="SSF46955">
    <property type="entry name" value="Putative DNA-binding domain"/>
    <property type="match status" value="1"/>
</dbReference>
<name>A0A540W708_9ACTN</name>
<dbReference type="InterPro" id="IPR036388">
    <property type="entry name" value="WH-like_DNA-bd_sf"/>
</dbReference>
<feature type="region of interest" description="Disordered" evidence="1">
    <location>
        <begin position="60"/>
        <end position="80"/>
    </location>
</feature>
<dbReference type="RefSeq" id="WP_141635357.1">
    <property type="nucleotide sequence ID" value="NZ_VIGB01000003.1"/>
</dbReference>
<dbReference type="Gene3D" id="1.10.10.10">
    <property type="entry name" value="Winged helix-like DNA-binding domain superfamily/Winged helix DNA-binding domain"/>
    <property type="match status" value="1"/>
</dbReference>
<organism evidence="2 3">
    <name type="scientific">Kitasatospora acidiphila</name>
    <dbReference type="NCBI Taxonomy" id="2567942"/>
    <lineage>
        <taxon>Bacteria</taxon>
        <taxon>Bacillati</taxon>
        <taxon>Actinomycetota</taxon>
        <taxon>Actinomycetes</taxon>
        <taxon>Kitasatosporales</taxon>
        <taxon>Streptomycetaceae</taxon>
        <taxon>Kitasatospora</taxon>
    </lineage>
</organism>
<evidence type="ECO:0000256" key="1">
    <source>
        <dbReference type="SAM" id="MobiDB-lite"/>
    </source>
</evidence>
<dbReference type="EMBL" id="VIGB01000003">
    <property type="protein sequence ID" value="TQF04802.1"/>
    <property type="molecule type" value="Genomic_DNA"/>
</dbReference>
<dbReference type="Proteomes" id="UP000319103">
    <property type="component" value="Unassembled WGS sequence"/>
</dbReference>
<sequence>MTVSTLPAPLLKQAELETYYGVSDWTVNKWVRDGCPVTRLRGGGRRFDLDEVKAWHAEEAPADQKARAARARDALARRTA</sequence>
<evidence type="ECO:0000313" key="2">
    <source>
        <dbReference type="EMBL" id="TQF04802.1"/>
    </source>
</evidence>
<dbReference type="OrthoDB" id="4265528at2"/>